<keyword evidence="2" id="KW-0067">ATP-binding</keyword>
<dbReference type="Pfam" id="PF03129">
    <property type="entry name" value="HGTP_anticodon"/>
    <property type="match status" value="1"/>
</dbReference>
<organism evidence="5 6">
    <name type="scientific">Paenibacillus alginolyticus</name>
    <dbReference type="NCBI Taxonomy" id="59839"/>
    <lineage>
        <taxon>Bacteria</taxon>
        <taxon>Bacillati</taxon>
        <taxon>Bacillota</taxon>
        <taxon>Bacilli</taxon>
        <taxon>Bacillales</taxon>
        <taxon>Paenibacillaceae</taxon>
        <taxon>Paenibacillus</taxon>
    </lineage>
</organism>
<keyword evidence="3" id="KW-0030">Aminoacyl-tRNA synthetase</keyword>
<reference evidence="5 6" key="1">
    <citation type="submission" date="2022-05" db="EMBL/GenBank/DDBJ databases">
        <title>Genome Sequencing of Bee-Associated Microbes.</title>
        <authorList>
            <person name="Dunlap C."/>
        </authorList>
    </citation>
    <scope>NUCLEOTIDE SEQUENCE [LARGE SCALE GENOMIC DNA]</scope>
    <source>
        <strain evidence="5 6">NRRL B-14421</strain>
    </source>
</reference>
<evidence type="ECO:0000313" key="5">
    <source>
        <dbReference type="EMBL" id="MCY9696964.1"/>
    </source>
</evidence>
<keyword evidence="2" id="KW-0547">Nucleotide-binding</keyword>
<dbReference type="RefSeq" id="WP_029194245.1">
    <property type="nucleotide sequence ID" value="NZ_JAMDMW010000033.1"/>
</dbReference>
<dbReference type="Proteomes" id="UP001527099">
    <property type="component" value="Unassembled WGS sequence"/>
</dbReference>
<dbReference type="InterPro" id="IPR036621">
    <property type="entry name" value="Anticodon-bd_dom_sf"/>
</dbReference>
<evidence type="ECO:0000256" key="2">
    <source>
        <dbReference type="ARBA" id="ARBA00022840"/>
    </source>
</evidence>
<accession>A0ABT4GL71</accession>
<name>A0ABT4GL71_9BACL</name>
<evidence type="ECO:0000256" key="3">
    <source>
        <dbReference type="ARBA" id="ARBA00023146"/>
    </source>
</evidence>
<dbReference type="EMBL" id="JAMDMX010000119">
    <property type="protein sequence ID" value="MCY9696964.1"/>
    <property type="molecule type" value="Genomic_DNA"/>
</dbReference>
<evidence type="ECO:0000259" key="4">
    <source>
        <dbReference type="Pfam" id="PF03129"/>
    </source>
</evidence>
<keyword evidence="5" id="KW-0436">Ligase</keyword>
<gene>
    <name evidence="5" type="ORF">M5X19_29465</name>
</gene>
<dbReference type="GO" id="GO:0016874">
    <property type="term" value="F:ligase activity"/>
    <property type="evidence" value="ECO:0007669"/>
    <property type="project" value="UniProtKB-KW"/>
</dbReference>
<keyword evidence="1" id="KW-0963">Cytoplasm</keyword>
<evidence type="ECO:0000256" key="1">
    <source>
        <dbReference type="ARBA" id="ARBA00022490"/>
    </source>
</evidence>
<proteinExistence type="predicted"/>
<evidence type="ECO:0000313" key="6">
    <source>
        <dbReference type="Proteomes" id="UP001527099"/>
    </source>
</evidence>
<protein>
    <submittedName>
        <fullName evidence="5">His/Gly/Thr/Pro-type tRNA ligase C-terminal domain-containing protein</fullName>
    </submittedName>
</protein>
<dbReference type="SUPFAM" id="SSF52954">
    <property type="entry name" value="Class II aaRS ABD-related"/>
    <property type="match status" value="1"/>
</dbReference>
<sequence length="121" mass="13516">MRNVEGTNVGWSSEDSYGKQLEEQAMVILLDPKASEAACRMTNELKLAGIGLKMVDEKLDVGEQLMTAKKLGIRFIICISSDNSSTDQVKLMDMLDLHEKVMPMDQAIYCIEKIYPPPAFT</sequence>
<dbReference type="Gene3D" id="3.40.50.800">
    <property type="entry name" value="Anticodon-binding domain"/>
    <property type="match status" value="1"/>
</dbReference>
<keyword evidence="6" id="KW-1185">Reference proteome</keyword>
<comment type="caution">
    <text evidence="5">The sequence shown here is derived from an EMBL/GenBank/DDBJ whole genome shotgun (WGS) entry which is preliminary data.</text>
</comment>
<feature type="domain" description="Anticodon-binding" evidence="4">
    <location>
        <begin position="24"/>
        <end position="112"/>
    </location>
</feature>
<dbReference type="InterPro" id="IPR004154">
    <property type="entry name" value="Anticodon-bd"/>
</dbReference>